<dbReference type="OrthoDB" id="9795206at2"/>
<sequence length="197" mass="23503">MVTIKGKKVYLESLNLVNVYEMRSWGNHEDPLFDDYNFPELEDFEIKRWFDIKTSQKDCESFGVLNEDGKTIGFISIKDIRKLLKTANLGIAFDPRYINKGYGTEALKVLLKYYFDSMNMRTMYLDVAKHNIRAIKCYEKCGFKIIKEYTMKNNDINLNDIQLEDTKNYFIIKKDTLYGYYYKMRLGKNDYKDFLFT</sequence>
<dbReference type="PANTHER" id="PTHR43415:SF3">
    <property type="entry name" value="GNAT-FAMILY ACETYLTRANSFERASE"/>
    <property type="match status" value="1"/>
</dbReference>
<dbReference type="HOGENOM" id="CLU_013985_16_0_9"/>
<dbReference type="eggNOG" id="COG1670">
    <property type="taxonomic scope" value="Bacteria"/>
</dbReference>
<dbReference type="PANTHER" id="PTHR43415">
    <property type="entry name" value="SPERMIDINE N(1)-ACETYLTRANSFERASE"/>
    <property type="match status" value="1"/>
</dbReference>
<reference evidence="2 3" key="1">
    <citation type="journal article" date="2012" name="PLoS ONE">
        <title>The purine-utilizing bacterium Clostridium acidurici 9a: a genome-guided metabolic reconsideration.</title>
        <authorList>
            <person name="Hartwich K."/>
            <person name="Poehlein A."/>
            <person name="Daniel R."/>
        </authorList>
    </citation>
    <scope>NUCLEOTIDE SEQUENCE [LARGE SCALE GENOMIC DNA]</scope>
    <source>
        <strain evidence="3">ATCC 7906 / DSM 604 / BCRC 14475 / CIP 104303 / KCTC 5404 / NCIMB 10678 / 9a</strain>
    </source>
</reference>
<dbReference type="EMBL" id="CP003326">
    <property type="protein sequence ID" value="AFS79839.1"/>
    <property type="molecule type" value="Genomic_DNA"/>
</dbReference>
<dbReference type="CDD" id="cd04301">
    <property type="entry name" value="NAT_SF"/>
    <property type="match status" value="1"/>
</dbReference>
<keyword evidence="3" id="KW-1185">Reference proteome</keyword>
<evidence type="ECO:0000313" key="2">
    <source>
        <dbReference type="EMBL" id="AFS79839.1"/>
    </source>
</evidence>
<organism evidence="2 3">
    <name type="scientific">Gottschalkia acidurici (strain ATCC 7906 / DSM 604 / BCRC 14475 / CIP 104303 / KCTC 5404 / NCIMB 10678 / 9a)</name>
    <name type="common">Clostridium acidurici</name>
    <dbReference type="NCBI Taxonomy" id="1128398"/>
    <lineage>
        <taxon>Bacteria</taxon>
        <taxon>Bacillati</taxon>
        <taxon>Bacillota</taxon>
        <taxon>Tissierellia</taxon>
        <taxon>Tissierellales</taxon>
        <taxon>Gottschalkiaceae</taxon>
        <taxon>Gottschalkia</taxon>
    </lineage>
</organism>
<proteinExistence type="predicted"/>
<dbReference type="Proteomes" id="UP000006094">
    <property type="component" value="Chromosome"/>
</dbReference>
<dbReference type="Gene3D" id="3.40.630.30">
    <property type="match status" value="1"/>
</dbReference>
<feature type="domain" description="N-acetyltransferase" evidence="1">
    <location>
        <begin position="9"/>
        <end position="168"/>
    </location>
</feature>
<dbReference type="InterPro" id="IPR016181">
    <property type="entry name" value="Acyl_CoA_acyltransferase"/>
</dbReference>
<protein>
    <submittedName>
        <fullName evidence="2">Acetyltransferase, GNAT family</fullName>
    </submittedName>
</protein>
<gene>
    <name evidence="2" type="ordered locus">Curi_c28520</name>
</gene>
<evidence type="ECO:0000313" key="3">
    <source>
        <dbReference type="Proteomes" id="UP000006094"/>
    </source>
</evidence>
<accession>K0B2Z9</accession>
<evidence type="ECO:0000259" key="1">
    <source>
        <dbReference type="PROSITE" id="PS51186"/>
    </source>
</evidence>
<dbReference type="PATRIC" id="fig|1128398.3.peg.2940"/>
<name>K0B2Z9_GOTA9</name>
<dbReference type="PROSITE" id="PS51186">
    <property type="entry name" value="GNAT"/>
    <property type="match status" value="1"/>
</dbReference>
<dbReference type="RefSeq" id="WP_014968973.1">
    <property type="nucleotide sequence ID" value="NC_018664.1"/>
</dbReference>
<dbReference type="InterPro" id="IPR000182">
    <property type="entry name" value="GNAT_dom"/>
</dbReference>
<dbReference type="KEGG" id="cad:Curi_c28520"/>
<dbReference type="SUPFAM" id="SSF55729">
    <property type="entry name" value="Acyl-CoA N-acyltransferases (Nat)"/>
    <property type="match status" value="1"/>
</dbReference>
<dbReference type="GO" id="GO:0016747">
    <property type="term" value="F:acyltransferase activity, transferring groups other than amino-acyl groups"/>
    <property type="evidence" value="ECO:0007669"/>
    <property type="project" value="InterPro"/>
</dbReference>
<dbReference type="Pfam" id="PF13302">
    <property type="entry name" value="Acetyltransf_3"/>
    <property type="match status" value="1"/>
</dbReference>
<dbReference type="AlphaFoldDB" id="K0B2Z9"/>
<dbReference type="STRING" id="1128398.Curi_c28520"/>